<comment type="caution">
    <text evidence="18">The sequence shown here is derived from an EMBL/GenBank/DDBJ whole genome shotgun (WGS) entry which is preliminary data.</text>
</comment>
<dbReference type="NCBIfam" id="TIGR02847">
    <property type="entry name" value="CyoD"/>
    <property type="match status" value="1"/>
</dbReference>
<organism evidence="18 19">
    <name type="scientific">Microbaculum marinisediminis</name>
    <dbReference type="NCBI Taxonomy" id="2931392"/>
    <lineage>
        <taxon>Bacteria</taxon>
        <taxon>Pseudomonadati</taxon>
        <taxon>Pseudomonadota</taxon>
        <taxon>Alphaproteobacteria</taxon>
        <taxon>Hyphomicrobiales</taxon>
        <taxon>Tepidamorphaceae</taxon>
        <taxon>Microbaculum</taxon>
    </lineage>
</organism>
<keyword evidence="9 17" id="KW-1133">Transmembrane helix</keyword>
<evidence type="ECO:0000256" key="5">
    <source>
        <dbReference type="ARBA" id="ARBA00022448"/>
    </source>
</evidence>
<dbReference type="InterPro" id="IPR005171">
    <property type="entry name" value="Cyt_c_oxidase_su4_prok"/>
</dbReference>
<feature type="transmembrane region" description="Helical" evidence="17">
    <location>
        <begin position="26"/>
        <end position="48"/>
    </location>
</feature>
<comment type="subunit">
    <text evidence="3">Heterooctamer of two A chains, two B chains, two C chains and two D chains.</text>
</comment>
<dbReference type="PANTHER" id="PTHR36835:SF1">
    <property type="entry name" value="CYTOCHROME BO(3) UBIQUINOL OXIDASE SUBUNIT 4"/>
    <property type="match status" value="1"/>
</dbReference>
<evidence type="ECO:0000256" key="12">
    <source>
        <dbReference type="ARBA" id="ARBA00025694"/>
    </source>
</evidence>
<sequence>MNATPNLSASPQAPEGKSPDELRRSYLIGFGLALVLTAIAFAIVAFGLMPAGPALVVIAILAVIQVLVHLYFFLHLDPRTAPRENVLTLAFAVVLIFIMIGGSLWIMFDLNQRMMM</sequence>
<reference evidence="18 19" key="1">
    <citation type="submission" date="2022-04" db="EMBL/GenBank/DDBJ databases">
        <authorList>
            <person name="Ye Y.-Q."/>
            <person name="Du Z.-J."/>
        </authorList>
    </citation>
    <scope>NUCLEOTIDE SEQUENCE [LARGE SCALE GENOMIC DNA]</scope>
    <source>
        <strain evidence="18 19">A6E488</strain>
    </source>
</reference>
<feature type="transmembrane region" description="Helical" evidence="17">
    <location>
        <begin position="54"/>
        <end position="74"/>
    </location>
</feature>
<dbReference type="GO" id="GO:0009319">
    <property type="term" value="C:cytochrome o ubiquinol oxidase complex"/>
    <property type="evidence" value="ECO:0007669"/>
    <property type="project" value="TreeGrafter"/>
</dbReference>
<protein>
    <recommendedName>
        <fullName evidence="4">Cytochrome bo(3) ubiquinol oxidase subunit 4</fullName>
    </recommendedName>
    <alternativeName>
        <fullName evidence="16">Cytochrome o ubiquinol oxidase subunit 4</fullName>
    </alternativeName>
    <alternativeName>
        <fullName evidence="13">Oxidase bo(3) subunit 4</fullName>
    </alternativeName>
    <alternativeName>
        <fullName evidence="14">Ubiquinol oxidase polypeptide IV</fullName>
    </alternativeName>
    <alternativeName>
        <fullName evidence="15">Ubiquinol oxidase subunit 4</fullName>
    </alternativeName>
</protein>
<evidence type="ECO:0000256" key="7">
    <source>
        <dbReference type="ARBA" id="ARBA00022692"/>
    </source>
</evidence>
<dbReference type="GO" id="GO:0015990">
    <property type="term" value="P:electron transport coupled proton transport"/>
    <property type="evidence" value="ECO:0007669"/>
    <property type="project" value="InterPro"/>
</dbReference>
<evidence type="ECO:0000256" key="6">
    <source>
        <dbReference type="ARBA" id="ARBA00022475"/>
    </source>
</evidence>
<dbReference type="InterPro" id="IPR050968">
    <property type="entry name" value="Cytochrome_c_oxidase_bac_sub4"/>
</dbReference>
<dbReference type="AlphaFoldDB" id="A0AAW5QRY2"/>
<evidence type="ECO:0000313" key="19">
    <source>
        <dbReference type="Proteomes" id="UP001320898"/>
    </source>
</evidence>
<dbReference type="RefSeq" id="WP_261614285.1">
    <property type="nucleotide sequence ID" value="NZ_JALIDZ010000001.1"/>
</dbReference>
<dbReference type="InterPro" id="IPR014210">
    <property type="entry name" value="Cyt_o_ubiqinol_oxidase_su4"/>
</dbReference>
<dbReference type="GO" id="GO:0015078">
    <property type="term" value="F:proton transmembrane transporter activity"/>
    <property type="evidence" value="ECO:0007669"/>
    <property type="project" value="TreeGrafter"/>
</dbReference>
<evidence type="ECO:0000256" key="8">
    <source>
        <dbReference type="ARBA" id="ARBA00022982"/>
    </source>
</evidence>
<evidence type="ECO:0000256" key="17">
    <source>
        <dbReference type="SAM" id="Phobius"/>
    </source>
</evidence>
<evidence type="ECO:0000256" key="14">
    <source>
        <dbReference type="ARBA" id="ARBA00030211"/>
    </source>
</evidence>
<accession>A0AAW5QRY2</accession>
<evidence type="ECO:0000256" key="2">
    <source>
        <dbReference type="ARBA" id="ARBA00008079"/>
    </source>
</evidence>
<evidence type="ECO:0000256" key="9">
    <source>
        <dbReference type="ARBA" id="ARBA00022989"/>
    </source>
</evidence>
<evidence type="ECO:0000256" key="4">
    <source>
        <dbReference type="ARBA" id="ARBA00014689"/>
    </source>
</evidence>
<keyword evidence="5" id="KW-0813">Transport</keyword>
<comment type="similarity">
    <text evidence="2">Belongs to the cytochrome c oxidase bacterial subunit 4 family.</text>
</comment>
<evidence type="ECO:0000256" key="16">
    <source>
        <dbReference type="ARBA" id="ARBA00032185"/>
    </source>
</evidence>
<dbReference type="EMBL" id="JALIDZ010000001">
    <property type="protein sequence ID" value="MCT8970725.1"/>
    <property type="molecule type" value="Genomic_DNA"/>
</dbReference>
<dbReference type="PANTHER" id="PTHR36835">
    <property type="entry name" value="CYTOCHROME BO(3) UBIQUINOL OXIDASE SUBUNIT 4"/>
    <property type="match status" value="1"/>
</dbReference>
<comment type="subcellular location">
    <subcellularLocation>
        <location evidence="1">Cell membrane</location>
        <topology evidence="1">Multi-pass membrane protein</topology>
    </subcellularLocation>
</comment>
<evidence type="ECO:0000256" key="15">
    <source>
        <dbReference type="ARBA" id="ARBA00031887"/>
    </source>
</evidence>
<evidence type="ECO:0000256" key="3">
    <source>
        <dbReference type="ARBA" id="ARBA00011700"/>
    </source>
</evidence>
<keyword evidence="6" id="KW-1003">Cell membrane</keyword>
<comment type="function">
    <text evidence="12">Cytochrome bo(3) ubiquinol terminal oxidase is the component of the aerobic respiratory chain of E.coli that predominates when cells are grown at high aeration. Has proton pump activity across the membrane in addition to electron transfer, pumping 2 protons/electron.</text>
</comment>
<feature type="transmembrane region" description="Helical" evidence="17">
    <location>
        <begin position="86"/>
        <end position="108"/>
    </location>
</feature>
<evidence type="ECO:0000256" key="11">
    <source>
        <dbReference type="ARBA" id="ARBA00023136"/>
    </source>
</evidence>
<evidence type="ECO:0000256" key="13">
    <source>
        <dbReference type="ARBA" id="ARBA00030071"/>
    </source>
</evidence>
<evidence type="ECO:0000256" key="10">
    <source>
        <dbReference type="ARBA" id="ARBA00023002"/>
    </source>
</evidence>
<keyword evidence="11 17" id="KW-0472">Membrane</keyword>
<dbReference type="Pfam" id="PF03626">
    <property type="entry name" value="COX4_pro"/>
    <property type="match status" value="1"/>
</dbReference>
<dbReference type="GO" id="GO:0009486">
    <property type="term" value="F:cytochrome bo3 ubiquinol oxidase activity"/>
    <property type="evidence" value="ECO:0007669"/>
    <property type="project" value="InterPro"/>
</dbReference>
<keyword evidence="19" id="KW-1185">Reference proteome</keyword>
<gene>
    <name evidence="18" type="primary">cyoD</name>
    <name evidence="18" type="ORF">MUB46_02520</name>
</gene>
<evidence type="ECO:0000256" key="1">
    <source>
        <dbReference type="ARBA" id="ARBA00004651"/>
    </source>
</evidence>
<name>A0AAW5QRY2_9HYPH</name>
<dbReference type="GO" id="GO:0019646">
    <property type="term" value="P:aerobic electron transport chain"/>
    <property type="evidence" value="ECO:0007669"/>
    <property type="project" value="TreeGrafter"/>
</dbReference>
<proteinExistence type="inferred from homology"/>
<keyword evidence="7 17" id="KW-0812">Transmembrane</keyword>
<dbReference type="GO" id="GO:0005886">
    <property type="term" value="C:plasma membrane"/>
    <property type="evidence" value="ECO:0007669"/>
    <property type="project" value="UniProtKB-SubCell"/>
</dbReference>
<evidence type="ECO:0000313" key="18">
    <source>
        <dbReference type="EMBL" id="MCT8970725.1"/>
    </source>
</evidence>
<dbReference type="Proteomes" id="UP001320898">
    <property type="component" value="Unassembled WGS sequence"/>
</dbReference>
<keyword evidence="8" id="KW-0249">Electron transport</keyword>
<keyword evidence="10" id="KW-0560">Oxidoreductase</keyword>